<dbReference type="Pfam" id="PF04958">
    <property type="entry name" value="AstA"/>
    <property type="match status" value="1"/>
</dbReference>
<keyword evidence="2" id="KW-0808">Transferase</keyword>
<dbReference type="NCBIfam" id="TIGR03244">
    <property type="entry name" value="arg_catab_AstA"/>
    <property type="match status" value="1"/>
</dbReference>
<dbReference type="InterPro" id="IPR007041">
    <property type="entry name" value="Arg_succinylTrfase_AstA/AruG"/>
</dbReference>
<sequence>MFIIRHASVNDLDDIFVLAEKSGIGMTTLPANKEVLLSRLKRIEKTLKGDAKKCEQGYLFVLEDTDSQKVVGLSGIEVAIGLGDSFYTYHVGKQVHSSQSLDTHNIMKTLILGNDLTGSSELCTLFLDEDYRQNHNGKLLSKIRFLFIAAFSQYFEEKLIAEMRGYSDENGRSPFWDAVGSHFFDIDFAQADYLTGIGKKAFIAELMPRFPIYVDLLTAEAKAVIGKTHPKTLPASKVLESEGLKYQNYVDIFDAGPTLEAEICNLRAVHDSQLVTVTISDSIANNMSDTQPYLCGNDNYLDYRACLLELPSELNGALSLTTQQAKQLHLTDGQSVRVLPLNPTH</sequence>
<dbReference type="NCBIfam" id="TIGR03243">
    <property type="entry name" value="arg_catab_AOST"/>
    <property type="match status" value="1"/>
</dbReference>
<evidence type="ECO:0000256" key="4">
    <source>
        <dbReference type="NCBIfam" id="TIGR03244"/>
    </source>
</evidence>
<keyword evidence="3" id="KW-0012">Acyltransferase</keyword>
<keyword evidence="1" id="KW-0056">Arginine metabolism</keyword>
<reference evidence="5" key="1">
    <citation type="submission" date="2017-11" db="EMBL/GenBank/DDBJ databases">
        <title>Complete Genome Sequence from Moraxella oslensis YHS isolated from human skin.</title>
        <authorList>
            <person name="Lee K."/>
            <person name="Lim J.Y."/>
            <person name="Hwang I."/>
        </authorList>
    </citation>
    <scope>NUCLEOTIDE SEQUENCE</scope>
    <source>
        <strain evidence="5">YHS</strain>
    </source>
</reference>
<dbReference type="InterPro" id="IPR016181">
    <property type="entry name" value="Acyl_CoA_acyltransferase"/>
</dbReference>
<proteinExistence type="predicted"/>
<gene>
    <name evidence="5" type="primary">astA</name>
    <name evidence="5" type="ORF">YHS_02480</name>
</gene>
<dbReference type="PANTHER" id="PTHR30420:SF1">
    <property type="entry name" value="ARGININE N-SUCCINYLTRANSFERASE"/>
    <property type="match status" value="1"/>
</dbReference>
<organism evidence="5">
    <name type="scientific">Faucicola osloensis</name>
    <name type="common">Moraxella osloensis</name>
    <dbReference type="NCBI Taxonomy" id="34062"/>
    <lineage>
        <taxon>Bacteria</taxon>
        <taxon>Pseudomonadati</taxon>
        <taxon>Pseudomonadota</taxon>
        <taxon>Gammaproteobacteria</taxon>
        <taxon>Moraxellales</taxon>
        <taxon>Moraxellaceae</taxon>
        <taxon>Faucicola</taxon>
    </lineage>
</organism>
<evidence type="ECO:0000313" key="5">
    <source>
        <dbReference type="EMBL" id="ATQ82788.1"/>
    </source>
</evidence>
<dbReference type="EMBL" id="CP024176">
    <property type="protein sequence ID" value="ATQ82788.1"/>
    <property type="molecule type" value="Genomic_DNA"/>
</dbReference>
<dbReference type="PANTHER" id="PTHR30420">
    <property type="entry name" value="N-SUCCINYLARGININE DIHYDROLASE"/>
    <property type="match status" value="1"/>
</dbReference>
<dbReference type="GO" id="GO:0006527">
    <property type="term" value="P:L-arginine catabolic process"/>
    <property type="evidence" value="ECO:0007669"/>
    <property type="project" value="UniProtKB-UniRule"/>
</dbReference>
<evidence type="ECO:0000256" key="1">
    <source>
        <dbReference type="ARBA" id="ARBA00022503"/>
    </source>
</evidence>
<dbReference type="SUPFAM" id="SSF55729">
    <property type="entry name" value="Acyl-CoA N-acyltransferases (Nat)"/>
    <property type="match status" value="1"/>
</dbReference>
<dbReference type="GO" id="GO:0008791">
    <property type="term" value="F:arginine N-succinyltransferase activity"/>
    <property type="evidence" value="ECO:0007669"/>
    <property type="project" value="UniProtKB-UniRule"/>
</dbReference>
<protein>
    <recommendedName>
        <fullName evidence="4">Arginine N-succinyltransferase</fullName>
        <ecNumber evidence="4">2.3.1.109</ecNumber>
    </recommendedName>
</protein>
<name>A0AAD0EXY9_FAUOS</name>
<evidence type="ECO:0000256" key="2">
    <source>
        <dbReference type="ARBA" id="ARBA00022679"/>
    </source>
</evidence>
<dbReference type="EC" id="2.3.1.109" evidence="4"/>
<evidence type="ECO:0000256" key="3">
    <source>
        <dbReference type="ARBA" id="ARBA00023315"/>
    </source>
</evidence>
<dbReference type="Gene3D" id="2.40.40.20">
    <property type="match status" value="1"/>
</dbReference>
<dbReference type="AlphaFoldDB" id="A0AAD0EXY9"/>
<dbReference type="InterPro" id="IPR017650">
    <property type="entry name" value="Arginine_N-succinylTrfase"/>
</dbReference>
<accession>A0AAD0EXY9</accession>